<comment type="subunit">
    <text evidence="10">Interacts with MAEA and WDR26, components of the CTLH complex that contains GID4, RANBP9 and/or RANBP10, MKLN1, MAEA, RMND5A (or alternatively its paralog RMND5B), GID8, ARMC8, WDR26 and YPEL5.</text>
</comment>
<dbReference type="SMART" id="SM00212">
    <property type="entry name" value="UBCc"/>
    <property type="match status" value="1"/>
</dbReference>
<evidence type="ECO:0000259" key="18">
    <source>
        <dbReference type="PROSITE" id="PS50127"/>
    </source>
</evidence>
<evidence type="ECO:0000256" key="6">
    <source>
        <dbReference type="ARBA" id="ARBA00022990"/>
    </source>
</evidence>
<evidence type="ECO:0000256" key="4">
    <source>
        <dbReference type="ARBA" id="ARBA00022840"/>
    </source>
</evidence>
<evidence type="ECO:0000256" key="9">
    <source>
        <dbReference type="ARBA" id="ARBA00060202"/>
    </source>
</evidence>
<feature type="active site" description="Glycyl thioester intermediate" evidence="16">
    <location>
        <position position="923"/>
    </location>
</feature>
<dbReference type="SUPFAM" id="SSF54495">
    <property type="entry name" value="UBC-like"/>
    <property type="match status" value="1"/>
</dbReference>
<evidence type="ECO:0000256" key="12">
    <source>
        <dbReference type="ARBA" id="ARBA00076312"/>
    </source>
</evidence>
<comment type="function">
    <text evidence="9">Accepts ubiquitin from the E1 complex and catalyzes its covalent attachment to other proteins. E2 ubiquitin conjugating enzyme that transfers ubiquitin to MAEA, a core component of the CTLH E3 ubiquitin-protein ligase complex. In vitro catalyzes 'Lys-11'- and 'Lys-48'-linked polyubiquitination. Capable, in vitro, to ubiquitinate histone H2A.</text>
</comment>
<comment type="catalytic activity">
    <reaction evidence="7">
        <text>S-ubiquitinyl-[E1 ubiquitin-activating enzyme]-L-cysteine + [acceptor protein]-L-lysine = [E1 ubiquitin-activating enzyme]-L-cysteine + N(6)-monoubiquitinyl-[acceptor protein]-L-lysine.</text>
        <dbReference type="EC" id="2.3.2.24"/>
    </reaction>
</comment>
<dbReference type="AlphaFoldDB" id="A0A0V0RMM1"/>
<evidence type="ECO:0000256" key="16">
    <source>
        <dbReference type="PROSITE-ProRule" id="PRU10133"/>
    </source>
</evidence>
<evidence type="ECO:0000256" key="10">
    <source>
        <dbReference type="ARBA" id="ARBA00063081"/>
    </source>
</evidence>
<keyword evidence="3" id="KW-0833">Ubl conjugation pathway</keyword>
<keyword evidence="6" id="KW-0007">Acetylation</keyword>
<dbReference type="Gene3D" id="2.30.29.30">
    <property type="entry name" value="Pleckstrin-homology domain (PH domain)/Phosphotyrosine-binding domain (PTB)"/>
    <property type="match status" value="2"/>
</dbReference>
<dbReference type="GO" id="GO:0061631">
    <property type="term" value="F:ubiquitin conjugating enzyme activity"/>
    <property type="evidence" value="ECO:0007669"/>
    <property type="project" value="UniProtKB-EC"/>
</dbReference>
<dbReference type="GO" id="GO:0005524">
    <property type="term" value="F:ATP binding"/>
    <property type="evidence" value="ECO:0007669"/>
    <property type="project" value="UniProtKB-KW"/>
</dbReference>
<keyword evidence="5" id="KW-0832">Ubl conjugation</keyword>
<evidence type="ECO:0000256" key="13">
    <source>
        <dbReference type="ARBA" id="ARBA00077502"/>
    </source>
</evidence>
<evidence type="ECO:0000256" key="15">
    <source>
        <dbReference type="ARBA" id="ARBA00082119"/>
    </source>
</evidence>
<dbReference type="InterPro" id="IPR023313">
    <property type="entry name" value="UBQ-conjugating_AS"/>
</dbReference>
<keyword evidence="1" id="KW-0808">Transferase</keyword>
<dbReference type="PROSITE" id="PS00183">
    <property type="entry name" value="UBC_1"/>
    <property type="match status" value="1"/>
</dbReference>
<dbReference type="EC" id="2.3.2.24" evidence="8"/>
<sequence length="1043" mass="118174">MEKKSLRNYVEFEAKLLITKEWKNRYFIFRNLPETHDCFEVVVYKNVNYLKKPPKQVLRLLHYYGLESVLIRHESSSEKMTFVFASNFALKESLNICGECYTLSVIYDENTLVFAFEEEKFLLHAERRLRKLLGFGCLFRCMILLAPAESQLKSDQYVRLLLQNGRFCLASSVPAQIIAKFQIETLKRFGALQNKFYFELNQSDYILRSSLCRQIDACFRLALDYQLNASLQIGNEKGDLEEQSTCLMMNCRSEEIANEKKHCLKACDFVIAQGKANVNLRSKMKLGRNGRLIGESRCGCVACIAHRYMNQRFIDSLEYYNNVDAVFAKCKKMKCPDNTLAAIKSANKSIWKSISSSLVVDLNKPLPISDSQCQSTVHSSVKCDRLSLSIEKENNSLEMDDSYCTLRNSVVQLSAQSRNLSGSGTSLARKNCFKPTLRNKGDIRTFLRHSFRQADGAVNNWFRRNVSFRSSRKIIDSDQHHLMAEEVAFSLYFQQTRVDSPAFSCTASASASSVIEAVHKPVPSFEQNKALNSSNERRSRNEDETVSPRVKLLEKKLNSSQKRHELRAVFSNCVAGSFAMYDGDCPNEVPLIPSDVIRKQSKHRNMDENPIAELASASDLLAQGRNAFPPRAPLSAPCIPRYTKVFDFGTVPLNYCELASTSTTIPKRNNLETRVKSNSLPCHGSKQQGGRVVQYVDIDKIATQAAQKTANQRAVELNVRWSSTHALSERLQREPKMSCILYICVLAIGCTCETSVPSTEWKIKCTRCQVHFTFRSDFRLSVVKERSITLMVVTFKSVAVERRRMSSPSAGKRRMDTDLFLLGNDDDDDDDDDASVMSYMLWAELIGLAECRFLIESKHEVTILGGLNEFAVKFYGPEGTPYEGGVWRVRVDLPDKYPFKSPSIGFMNKIFHPNIDEASGTVCLDVINQAWTALFDLANIFESFLPQLLAYPNPTDPLNGDAASLYLHKPEEFKKKCRDFVSKYASEDALRKYCPETDGQGSSTSRQRDCCDDSENGCDEENGSDSESTISDFSEDETRGMEL</sequence>
<feature type="domain" description="UBC core" evidence="18">
    <location>
        <begin position="836"/>
        <end position="986"/>
    </location>
</feature>
<dbReference type="STRING" id="6336.A0A0V0RMM1"/>
<reference evidence="19 20" key="1">
    <citation type="submission" date="2015-01" db="EMBL/GenBank/DDBJ databases">
        <title>Evolution of Trichinella species and genotypes.</title>
        <authorList>
            <person name="Korhonen P.K."/>
            <person name="Edoardo P."/>
            <person name="Giuseppe L.R."/>
            <person name="Gasser R.B."/>
        </authorList>
    </citation>
    <scope>NUCLEOTIDE SEQUENCE [LARGE SCALE GENOMIC DNA]</scope>
    <source>
        <strain evidence="19">ISS37</strain>
    </source>
</reference>
<dbReference type="EMBL" id="JYDL01000124">
    <property type="protein sequence ID" value="KRX15734.1"/>
    <property type="molecule type" value="Genomic_DNA"/>
</dbReference>
<dbReference type="InterPro" id="IPR011993">
    <property type="entry name" value="PH-like_dom_sf"/>
</dbReference>
<evidence type="ECO:0000256" key="8">
    <source>
        <dbReference type="ARBA" id="ARBA00039076"/>
    </source>
</evidence>
<comment type="caution">
    <text evidence="19">The sequence shown here is derived from an EMBL/GenBank/DDBJ whole genome shotgun (WGS) entry which is preliminary data.</text>
</comment>
<dbReference type="Pfam" id="PF00179">
    <property type="entry name" value="UQ_con"/>
    <property type="match status" value="1"/>
</dbReference>
<evidence type="ECO:0000313" key="19">
    <source>
        <dbReference type="EMBL" id="KRX15734.1"/>
    </source>
</evidence>
<evidence type="ECO:0000313" key="20">
    <source>
        <dbReference type="Proteomes" id="UP000054630"/>
    </source>
</evidence>
<protein>
    <recommendedName>
        <fullName evidence="11">Ubiquitin-conjugating enzyme E2 H</fullName>
        <ecNumber evidence="8">2.3.2.24</ecNumber>
    </recommendedName>
    <alternativeName>
        <fullName evidence="14">(E3-independent) E2 ubiquitin-conjugating enzyme H</fullName>
    </alternativeName>
    <alternativeName>
        <fullName evidence="12">E2 ubiquitin-conjugating enzyme H</fullName>
    </alternativeName>
    <alternativeName>
        <fullName evidence="15">Ubiquitin carrier protein H</fullName>
    </alternativeName>
    <alternativeName>
        <fullName evidence="13">Ubiquitin-protein ligase H</fullName>
    </alternativeName>
</protein>
<dbReference type="PANTHER" id="PTHR24068">
    <property type="entry name" value="UBIQUITIN-CONJUGATING ENZYME E2"/>
    <property type="match status" value="1"/>
</dbReference>
<feature type="compositionally biased region" description="Acidic residues" evidence="17">
    <location>
        <begin position="1012"/>
        <end position="1024"/>
    </location>
</feature>
<proteinExistence type="predicted"/>
<dbReference type="Gene3D" id="3.10.110.10">
    <property type="entry name" value="Ubiquitin Conjugating Enzyme"/>
    <property type="match status" value="1"/>
</dbReference>
<evidence type="ECO:0000256" key="11">
    <source>
        <dbReference type="ARBA" id="ARBA00072436"/>
    </source>
</evidence>
<dbReference type="InterPro" id="IPR000608">
    <property type="entry name" value="UBC"/>
</dbReference>
<dbReference type="Proteomes" id="UP000054630">
    <property type="component" value="Unassembled WGS sequence"/>
</dbReference>
<dbReference type="PROSITE" id="PS50127">
    <property type="entry name" value="UBC_2"/>
    <property type="match status" value="1"/>
</dbReference>
<evidence type="ECO:0000256" key="3">
    <source>
        <dbReference type="ARBA" id="ARBA00022786"/>
    </source>
</evidence>
<keyword evidence="2" id="KW-0547">Nucleotide-binding</keyword>
<feature type="region of interest" description="Disordered" evidence="17">
    <location>
        <begin position="526"/>
        <end position="547"/>
    </location>
</feature>
<evidence type="ECO:0000256" key="5">
    <source>
        <dbReference type="ARBA" id="ARBA00022843"/>
    </source>
</evidence>
<dbReference type="InterPro" id="IPR016135">
    <property type="entry name" value="UBQ-conjugating_enzyme/RWD"/>
</dbReference>
<dbReference type="SMART" id="SM01244">
    <property type="entry name" value="IRS"/>
    <property type="match status" value="1"/>
</dbReference>
<organism evidence="19 20">
    <name type="scientific">Trichinella nelsoni</name>
    <dbReference type="NCBI Taxonomy" id="6336"/>
    <lineage>
        <taxon>Eukaryota</taxon>
        <taxon>Metazoa</taxon>
        <taxon>Ecdysozoa</taxon>
        <taxon>Nematoda</taxon>
        <taxon>Enoplea</taxon>
        <taxon>Dorylaimia</taxon>
        <taxon>Trichinellida</taxon>
        <taxon>Trichinellidae</taxon>
        <taxon>Trichinella</taxon>
    </lineage>
</organism>
<evidence type="ECO:0000256" key="7">
    <source>
        <dbReference type="ARBA" id="ARBA00035845"/>
    </source>
</evidence>
<evidence type="ECO:0000256" key="2">
    <source>
        <dbReference type="ARBA" id="ARBA00022741"/>
    </source>
</evidence>
<evidence type="ECO:0000256" key="17">
    <source>
        <dbReference type="SAM" id="MobiDB-lite"/>
    </source>
</evidence>
<keyword evidence="20" id="KW-1185">Reference proteome</keyword>
<accession>A0A0V0RMM1</accession>
<evidence type="ECO:0000256" key="14">
    <source>
        <dbReference type="ARBA" id="ARBA00078369"/>
    </source>
</evidence>
<dbReference type="OrthoDB" id="5915946at2759"/>
<name>A0A0V0RMM1_9BILA</name>
<dbReference type="FunFam" id="3.10.110.10:FF:000078">
    <property type="entry name" value="ubiquitin-conjugating enzyme E2 H isoform X2"/>
    <property type="match status" value="1"/>
</dbReference>
<evidence type="ECO:0000256" key="1">
    <source>
        <dbReference type="ARBA" id="ARBA00022679"/>
    </source>
</evidence>
<dbReference type="CDD" id="cd23797">
    <property type="entry name" value="UBCc_UBE2H"/>
    <property type="match status" value="1"/>
</dbReference>
<gene>
    <name evidence="19" type="primary">Ube2h</name>
    <name evidence="19" type="ORF">T07_1349</name>
</gene>
<feature type="region of interest" description="Disordered" evidence="17">
    <location>
        <begin position="995"/>
        <end position="1043"/>
    </location>
</feature>
<keyword evidence="4" id="KW-0067">ATP-binding</keyword>